<dbReference type="GeneID" id="19208007"/>
<dbReference type="EMBL" id="JH711581">
    <property type="protein sequence ID" value="EIW78901.1"/>
    <property type="molecule type" value="Genomic_DNA"/>
</dbReference>
<accession>A0A5M3MJX9</accession>
<dbReference type="AlphaFoldDB" id="A0A5M3MJX9"/>
<dbReference type="OMA" id="NAFCEEH"/>
<dbReference type="Pfam" id="PF18759">
    <property type="entry name" value="Plavaka"/>
    <property type="match status" value="1"/>
</dbReference>
<sequence>MAYGEAGTGQKSKSDLKWLGSVLIQHPLFKPEELSSFDPAAEKHRLDRFLQTKDNAFCEEHGWYKSSLKIALPFEGCARAGGEDNAPKLTVDFFHQKISDIMKSALRDSVFATYNTTPFEQRWKSADGHDLRVYSELYSSDAVLEAYHEVNGVPNSAGNNYEHIVVPIMLSFDATLLSNFGDASLWPIYLFIGNQSKYICAKPTMKVCHHLAYIPKLPDRWQNTYTEIYKKPPTKDVHTHMKRELVHAVWALLLRDEDFQCAYKDGILRKCSDDIVLQALIQICTYTGDYPEKAILCSIKNLGRAPCPRCLILMGQLAKMGMKLDMRMRVSRARIDSIHRQNLVEKARTRIFKKGCSVNSKAVTSLLGDQLYVPTRASFLLPLLLHGINYFELFPVDLLHEFELSVWKAVFIHLVRMVMSLGGTAVQDVNDRYVFSIFLVYHTKSGLGIVKSQCLESKQSVDSRGTFVQ</sequence>
<evidence type="ECO:0000313" key="2">
    <source>
        <dbReference type="Proteomes" id="UP000053558"/>
    </source>
</evidence>
<dbReference type="Proteomes" id="UP000053558">
    <property type="component" value="Unassembled WGS sequence"/>
</dbReference>
<evidence type="ECO:0000313" key="1">
    <source>
        <dbReference type="EMBL" id="EIW78901.1"/>
    </source>
</evidence>
<keyword evidence="2" id="KW-1185">Reference proteome</keyword>
<dbReference type="KEGG" id="cput:CONPUDRAFT_59130"/>
<dbReference type="OrthoDB" id="3208495at2759"/>
<comment type="caution">
    <text evidence="1">The sequence shown here is derived from an EMBL/GenBank/DDBJ whole genome shotgun (WGS) entry which is preliminary data.</text>
</comment>
<proteinExistence type="predicted"/>
<organism evidence="1 2">
    <name type="scientific">Coniophora puteana (strain RWD-64-598)</name>
    <name type="common">Brown rot fungus</name>
    <dbReference type="NCBI Taxonomy" id="741705"/>
    <lineage>
        <taxon>Eukaryota</taxon>
        <taxon>Fungi</taxon>
        <taxon>Dikarya</taxon>
        <taxon>Basidiomycota</taxon>
        <taxon>Agaricomycotina</taxon>
        <taxon>Agaricomycetes</taxon>
        <taxon>Agaricomycetidae</taxon>
        <taxon>Boletales</taxon>
        <taxon>Coniophorineae</taxon>
        <taxon>Coniophoraceae</taxon>
        <taxon>Coniophora</taxon>
    </lineage>
</organism>
<gene>
    <name evidence="1" type="ORF">CONPUDRAFT_59130</name>
</gene>
<name>A0A5M3MJX9_CONPW</name>
<dbReference type="RefSeq" id="XP_007770421.1">
    <property type="nucleotide sequence ID" value="XM_007772231.1"/>
</dbReference>
<protein>
    <submittedName>
        <fullName evidence="1">Uncharacterized protein</fullName>
    </submittedName>
</protein>
<reference evidence="2" key="1">
    <citation type="journal article" date="2012" name="Science">
        <title>The Paleozoic origin of enzymatic lignin decomposition reconstructed from 31 fungal genomes.</title>
        <authorList>
            <person name="Floudas D."/>
            <person name="Binder M."/>
            <person name="Riley R."/>
            <person name="Barry K."/>
            <person name="Blanchette R.A."/>
            <person name="Henrissat B."/>
            <person name="Martinez A.T."/>
            <person name="Otillar R."/>
            <person name="Spatafora J.W."/>
            <person name="Yadav J.S."/>
            <person name="Aerts A."/>
            <person name="Benoit I."/>
            <person name="Boyd A."/>
            <person name="Carlson A."/>
            <person name="Copeland A."/>
            <person name="Coutinho P.M."/>
            <person name="de Vries R.P."/>
            <person name="Ferreira P."/>
            <person name="Findley K."/>
            <person name="Foster B."/>
            <person name="Gaskell J."/>
            <person name="Glotzer D."/>
            <person name="Gorecki P."/>
            <person name="Heitman J."/>
            <person name="Hesse C."/>
            <person name="Hori C."/>
            <person name="Igarashi K."/>
            <person name="Jurgens J.A."/>
            <person name="Kallen N."/>
            <person name="Kersten P."/>
            <person name="Kohler A."/>
            <person name="Kuees U."/>
            <person name="Kumar T.K.A."/>
            <person name="Kuo A."/>
            <person name="LaButti K."/>
            <person name="Larrondo L.F."/>
            <person name="Lindquist E."/>
            <person name="Ling A."/>
            <person name="Lombard V."/>
            <person name="Lucas S."/>
            <person name="Lundell T."/>
            <person name="Martin R."/>
            <person name="McLaughlin D.J."/>
            <person name="Morgenstern I."/>
            <person name="Morin E."/>
            <person name="Murat C."/>
            <person name="Nagy L.G."/>
            <person name="Nolan M."/>
            <person name="Ohm R.A."/>
            <person name="Patyshakuliyeva A."/>
            <person name="Rokas A."/>
            <person name="Ruiz-Duenas F.J."/>
            <person name="Sabat G."/>
            <person name="Salamov A."/>
            <person name="Samejima M."/>
            <person name="Schmutz J."/>
            <person name="Slot J.C."/>
            <person name="St John F."/>
            <person name="Stenlid J."/>
            <person name="Sun H."/>
            <person name="Sun S."/>
            <person name="Syed K."/>
            <person name="Tsang A."/>
            <person name="Wiebenga A."/>
            <person name="Young D."/>
            <person name="Pisabarro A."/>
            <person name="Eastwood D.C."/>
            <person name="Martin F."/>
            <person name="Cullen D."/>
            <person name="Grigoriev I.V."/>
            <person name="Hibbett D.S."/>
        </authorList>
    </citation>
    <scope>NUCLEOTIDE SEQUENCE [LARGE SCALE GENOMIC DNA]</scope>
    <source>
        <strain evidence="2">RWD-64-598 SS2</strain>
    </source>
</reference>
<dbReference type="InterPro" id="IPR041078">
    <property type="entry name" value="Plavaka"/>
</dbReference>